<evidence type="ECO:0000256" key="10">
    <source>
        <dbReference type="ARBA" id="ARBA00047657"/>
    </source>
</evidence>
<gene>
    <name evidence="11 14" type="primary">hprK</name>
    <name evidence="14" type="ORF">HW115_17470</name>
</gene>
<evidence type="ECO:0000256" key="2">
    <source>
        <dbReference type="ARBA" id="ARBA00006883"/>
    </source>
</evidence>
<organism evidence="14 15">
    <name type="scientific">Oceaniferula marina</name>
    <dbReference type="NCBI Taxonomy" id="2748318"/>
    <lineage>
        <taxon>Bacteria</taxon>
        <taxon>Pseudomonadati</taxon>
        <taxon>Verrucomicrobiota</taxon>
        <taxon>Verrucomicrobiia</taxon>
        <taxon>Verrucomicrobiales</taxon>
        <taxon>Verrucomicrobiaceae</taxon>
        <taxon>Oceaniferula</taxon>
    </lineage>
</organism>
<feature type="active site" description="Proton acceptor; for phosphorylation activity. Proton donor; for dephosphorylation activity" evidence="11">
    <location>
        <position position="190"/>
    </location>
</feature>
<keyword evidence="8 11" id="KW-0067">ATP-binding</keyword>
<dbReference type="InterPro" id="IPR027417">
    <property type="entry name" value="P-loop_NTPase"/>
</dbReference>
<dbReference type="InterPro" id="IPR003755">
    <property type="entry name" value="HPr(Ser)_kin/Pase"/>
</dbReference>
<dbReference type="SUPFAM" id="SSF75138">
    <property type="entry name" value="HprK N-terminal domain-like"/>
    <property type="match status" value="1"/>
</dbReference>
<feature type="active site" evidence="11">
    <location>
        <position position="255"/>
    </location>
</feature>
<dbReference type="AlphaFoldDB" id="A0A851GK72"/>
<dbReference type="NCBIfam" id="TIGR00679">
    <property type="entry name" value="hpr-ser"/>
    <property type="match status" value="1"/>
</dbReference>
<dbReference type="EC" id="2.7.11.-" evidence="11"/>
<reference evidence="14 15" key="1">
    <citation type="submission" date="2020-07" db="EMBL/GenBank/DDBJ databases">
        <title>Roseicoccus Jingziensis gen. nov., sp. nov., isolated from coastal seawater.</title>
        <authorList>
            <person name="Feng X."/>
        </authorList>
    </citation>
    <scope>NUCLEOTIDE SEQUENCE [LARGE SCALE GENOMIC DNA]</scope>
    <source>
        <strain evidence="14 15">N1E253</strain>
    </source>
</reference>
<dbReference type="RefSeq" id="WP_178934444.1">
    <property type="nucleotide sequence ID" value="NZ_JACBAZ010000011.1"/>
</dbReference>
<evidence type="ECO:0000256" key="6">
    <source>
        <dbReference type="ARBA" id="ARBA00022741"/>
    </source>
</evidence>
<feature type="region of interest" description="Important for the catalytic mechanism of both phosphorylation and dephosphorylation" evidence="11">
    <location>
        <begin position="213"/>
        <end position="222"/>
    </location>
</feature>
<keyword evidence="11" id="KW-0479">Metal-binding</keyword>
<evidence type="ECO:0000313" key="14">
    <source>
        <dbReference type="EMBL" id="NWK57412.1"/>
    </source>
</evidence>
<dbReference type="GO" id="GO:0000287">
    <property type="term" value="F:magnesium ion binding"/>
    <property type="evidence" value="ECO:0007669"/>
    <property type="project" value="UniProtKB-UniRule"/>
</dbReference>
<sequence length="324" mass="35991">MPAKQKRKCISHLTVAEFFERHAKALKLTLQGESVGFNRKIIEPTINHPGLALAGHLSYFAYKRIQVLGNSEQSFLSKRTDEERIDCFREICKRNIPCIVTSRGKELTPELLKVAHEEGVAVFTTPLVTMKFVNSATLLLEDDFAQSTTRHGCMIDYRGVGVLIMGDSGVGKSEVAIGLLERGGALVADDMVILRKVGNELIASTKEFSRGFIEMRGIGIVNVANLFGLGSIRPHKRLDLVITLKPYSDLNKVDRLGVNRETYTILDWEVTHVEIPVAPGRDTARLVATTCLEHQLRNMGYDMAAEFNQRLLDKMAPESPGNAI</sequence>
<dbReference type="InterPro" id="IPR011104">
    <property type="entry name" value="Hpr_kin/Pase_C"/>
</dbReference>
<evidence type="ECO:0000256" key="9">
    <source>
        <dbReference type="ARBA" id="ARBA00023268"/>
    </source>
</evidence>
<feature type="domain" description="HPr(Ser) kinase/phosphorylase N-terminal" evidence="12">
    <location>
        <begin position="14"/>
        <end position="138"/>
    </location>
</feature>
<keyword evidence="7 11" id="KW-0418">Kinase</keyword>
<evidence type="ECO:0000256" key="7">
    <source>
        <dbReference type="ARBA" id="ARBA00022777"/>
    </source>
</evidence>
<evidence type="ECO:0000256" key="8">
    <source>
        <dbReference type="ARBA" id="ARBA00022840"/>
    </source>
</evidence>
<protein>
    <recommendedName>
        <fullName evidence="11">HPr kinase/phosphorylase</fullName>
        <shortName evidence="11">HPrK/P</shortName>
        <ecNumber evidence="11">2.7.11.-</ecNumber>
        <ecNumber evidence="11">2.7.4.-</ecNumber>
    </recommendedName>
    <alternativeName>
        <fullName evidence="11">HPr(Ser) kinase/phosphorylase</fullName>
    </alternativeName>
</protein>
<evidence type="ECO:0000256" key="4">
    <source>
        <dbReference type="ARBA" id="ARBA00022527"/>
    </source>
</evidence>
<keyword evidence="4 11" id="KW-0723">Serine/threonine-protein kinase</keyword>
<comment type="catalytic activity">
    <reaction evidence="1 11">
        <text>[HPr protein]-L-serine + ATP = [HPr protein]-O-phospho-L-serine + ADP + H(+)</text>
        <dbReference type="Rhea" id="RHEA:46600"/>
        <dbReference type="Rhea" id="RHEA-COMP:11602"/>
        <dbReference type="Rhea" id="RHEA-COMP:11603"/>
        <dbReference type="ChEBI" id="CHEBI:15378"/>
        <dbReference type="ChEBI" id="CHEBI:29999"/>
        <dbReference type="ChEBI" id="CHEBI:30616"/>
        <dbReference type="ChEBI" id="CHEBI:83421"/>
        <dbReference type="ChEBI" id="CHEBI:456216"/>
    </reaction>
</comment>
<dbReference type="Gene3D" id="3.40.50.300">
    <property type="entry name" value="P-loop containing nucleotide triphosphate hydrolases"/>
    <property type="match status" value="1"/>
</dbReference>
<comment type="cofactor">
    <cofactor evidence="11">
        <name>Mg(2+)</name>
        <dbReference type="ChEBI" id="CHEBI:18420"/>
    </cofactor>
</comment>
<dbReference type="GO" id="GO:0006109">
    <property type="term" value="P:regulation of carbohydrate metabolic process"/>
    <property type="evidence" value="ECO:0007669"/>
    <property type="project" value="UniProtKB-UniRule"/>
</dbReference>
<feature type="region of interest" description="Important for the catalytic mechanism of dephosphorylation" evidence="11">
    <location>
        <begin position="276"/>
        <end position="281"/>
    </location>
</feature>
<dbReference type="SUPFAM" id="SSF53795">
    <property type="entry name" value="PEP carboxykinase-like"/>
    <property type="match status" value="1"/>
</dbReference>
<proteinExistence type="inferred from homology"/>
<evidence type="ECO:0000256" key="11">
    <source>
        <dbReference type="HAMAP-Rule" id="MF_01249"/>
    </source>
</evidence>
<dbReference type="GO" id="GO:0004674">
    <property type="term" value="F:protein serine/threonine kinase activity"/>
    <property type="evidence" value="ECO:0007669"/>
    <property type="project" value="UniProtKB-KW"/>
</dbReference>
<comment type="subunit">
    <text evidence="3 11">Homohexamer.</text>
</comment>
<dbReference type="Proteomes" id="UP000557872">
    <property type="component" value="Unassembled WGS sequence"/>
</dbReference>
<dbReference type="Gene3D" id="3.40.1390.20">
    <property type="entry name" value="HprK N-terminal domain-like"/>
    <property type="match status" value="1"/>
</dbReference>
<dbReference type="InterPro" id="IPR028979">
    <property type="entry name" value="Ser_kin/Pase_Hpr-like_N_sf"/>
</dbReference>
<evidence type="ECO:0000256" key="1">
    <source>
        <dbReference type="ARBA" id="ARBA00001120"/>
    </source>
</evidence>
<comment type="domain">
    <text evidence="11">The Walker A ATP-binding motif also binds Pi and PPi.</text>
</comment>
<feature type="binding site" evidence="11">
    <location>
        <position position="214"/>
    </location>
    <ligand>
        <name>Mg(2+)</name>
        <dbReference type="ChEBI" id="CHEBI:18420"/>
    </ligand>
</feature>
<keyword evidence="15" id="KW-1185">Reference proteome</keyword>
<feature type="active site" evidence="11">
    <location>
        <position position="151"/>
    </location>
</feature>
<dbReference type="InterPro" id="IPR011126">
    <property type="entry name" value="Hpr_kin/Pase_Hpr_N"/>
</dbReference>
<dbReference type="GO" id="GO:0004712">
    <property type="term" value="F:protein serine/threonine/tyrosine kinase activity"/>
    <property type="evidence" value="ECO:0007669"/>
    <property type="project" value="UniProtKB-UniRule"/>
</dbReference>
<keyword evidence="11" id="KW-0460">Magnesium</keyword>
<comment type="miscellaneous">
    <text evidence="11">Both phosphorylation and phosphorolysis are carried out by the same active site and suggest a common mechanism for both reactions.</text>
</comment>
<feature type="binding site" evidence="11">
    <location>
        <position position="173"/>
    </location>
    <ligand>
        <name>Mg(2+)</name>
        <dbReference type="ChEBI" id="CHEBI:18420"/>
    </ligand>
</feature>
<evidence type="ECO:0000256" key="5">
    <source>
        <dbReference type="ARBA" id="ARBA00022679"/>
    </source>
</evidence>
<dbReference type="InterPro" id="IPR025662">
    <property type="entry name" value="Sigma_54_int_dom_ATP-bd_1"/>
</dbReference>
<dbReference type="Pfam" id="PF02603">
    <property type="entry name" value="Hpr_kinase_N"/>
    <property type="match status" value="1"/>
</dbReference>
<feature type="domain" description="HPr kinase/phosphorylase C-terminal" evidence="13">
    <location>
        <begin position="143"/>
        <end position="310"/>
    </location>
</feature>
<dbReference type="PANTHER" id="PTHR30305">
    <property type="entry name" value="PROTEIN YJDM-RELATED"/>
    <property type="match status" value="1"/>
</dbReference>
<comment type="function">
    <text evidence="11">Catalyzes the ATP- as well as the pyrophosphate-dependent phosphorylation of a specific serine residue in HPr, a phosphocarrier protein of the phosphoenolpyruvate-dependent sugar phosphotransferase system (PTS). HprK/P also catalyzes the pyrophosphate-producing, inorganic phosphate-dependent dephosphorylation (phosphorolysis) of seryl-phosphorylated HPr (P-Ser-HPr).</text>
</comment>
<comment type="similarity">
    <text evidence="2 11">Belongs to the HPrK/P family.</text>
</comment>
<evidence type="ECO:0000259" key="13">
    <source>
        <dbReference type="Pfam" id="PF07475"/>
    </source>
</evidence>
<keyword evidence="5 11" id="KW-0808">Transferase</keyword>
<accession>A0A851GK72</accession>
<dbReference type="HAMAP" id="MF_01249">
    <property type="entry name" value="HPr_kinase"/>
    <property type="match status" value="1"/>
</dbReference>
<feature type="active site" evidence="11">
    <location>
        <position position="172"/>
    </location>
</feature>
<comment type="caution">
    <text evidence="14">The sequence shown here is derived from an EMBL/GenBank/DDBJ whole genome shotgun (WGS) entry which is preliminary data.</text>
</comment>
<dbReference type="EC" id="2.7.4.-" evidence="11"/>
<name>A0A851GK72_9BACT</name>
<comment type="catalytic activity">
    <reaction evidence="10 11">
        <text>[HPr protein]-O-phospho-L-serine + phosphate + H(+) = [HPr protein]-L-serine + diphosphate</text>
        <dbReference type="Rhea" id="RHEA:46604"/>
        <dbReference type="Rhea" id="RHEA-COMP:11602"/>
        <dbReference type="Rhea" id="RHEA-COMP:11603"/>
        <dbReference type="ChEBI" id="CHEBI:15378"/>
        <dbReference type="ChEBI" id="CHEBI:29999"/>
        <dbReference type="ChEBI" id="CHEBI:33019"/>
        <dbReference type="ChEBI" id="CHEBI:43474"/>
        <dbReference type="ChEBI" id="CHEBI:83421"/>
    </reaction>
</comment>
<keyword evidence="6 11" id="KW-0547">Nucleotide-binding</keyword>
<dbReference type="EMBL" id="JACBAZ010000011">
    <property type="protein sequence ID" value="NWK57412.1"/>
    <property type="molecule type" value="Genomic_DNA"/>
</dbReference>
<dbReference type="GO" id="GO:0005524">
    <property type="term" value="F:ATP binding"/>
    <property type="evidence" value="ECO:0007669"/>
    <property type="project" value="UniProtKB-UniRule"/>
</dbReference>
<dbReference type="PANTHER" id="PTHR30305:SF1">
    <property type="entry name" value="HPR KINASE_PHOSPHORYLASE"/>
    <property type="match status" value="1"/>
</dbReference>
<dbReference type="Pfam" id="PF07475">
    <property type="entry name" value="Hpr_kinase_C"/>
    <property type="match status" value="1"/>
</dbReference>
<keyword evidence="9 11" id="KW-0511">Multifunctional enzyme</keyword>
<dbReference type="PROSITE" id="PS00675">
    <property type="entry name" value="SIGMA54_INTERACT_1"/>
    <property type="match status" value="1"/>
</dbReference>
<evidence type="ECO:0000256" key="3">
    <source>
        <dbReference type="ARBA" id="ARBA00011643"/>
    </source>
</evidence>
<feature type="binding site" evidence="11">
    <location>
        <begin position="166"/>
        <end position="173"/>
    </location>
    <ligand>
        <name>ATP</name>
        <dbReference type="ChEBI" id="CHEBI:30616"/>
    </ligand>
</feature>
<evidence type="ECO:0000259" key="12">
    <source>
        <dbReference type="Pfam" id="PF02603"/>
    </source>
</evidence>
<evidence type="ECO:0000313" key="15">
    <source>
        <dbReference type="Proteomes" id="UP000557872"/>
    </source>
</evidence>
<dbReference type="CDD" id="cd01918">
    <property type="entry name" value="HprK_C"/>
    <property type="match status" value="1"/>
</dbReference>
<dbReference type="GO" id="GO:0000155">
    <property type="term" value="F:phosphorelay sensor kinase activity"/>
    <property type="evidence" value="ECO:0007669"/>
    <property type="project" value="InterPro"/>
</dbReference>